<dbReference type="Pfam" id="PF03330">
    <property type="entry name" value="DPBB_1"/>
    <property type="match status" value="1"/>
</dbReference>
<dbReference type="SUPFAM" id="SSF50685">
    <property type="entry name" value="Barwin-like endoglucanases"/>
    <property type="match status" value="1"/>
</dbReference>
<reference evidence="5" key="1">
    <citation type="journal article" date="2023" name="PhytoFront">
        <title>Draft Genome Resources of Seven Strains of Tilletia horrida, Causal Agent of Kernel Smut of Rice.</title>
        <authorList>
            <person name="Khanal S."/>
            <person name="Antony Babu S."/>
            <person name="Zhou X.G."/>
        </authorList>
    </citation>
    <scope>NUCLEOTIDE SEQUENCE</scope>
    <source>
        <strain evidence="5">TX3</strain>
    </source>
</reference>
<evidence type="ECO:0000313" key="6">
    <source>
        <dbReference type="Proteomes" id="UP001176521"/>
    </source>
</evidence>
<dbReference type="Gene3D" id="2.40.40.10">
    <property type="entry name" value="RlpA-like domain"/>
    <property type="match status" value="1"/>
</dbReference>
<dbReference type="CDD" id="cd22191">
    <property type="entry name" value="DPBB_RlpA_EXP_N-like"/>
    <property type="match status" value="1"/>
</dbReference>
<keyword evidence="6" id="KW-1185">Reference proteome</keyword>
<sequence length="346" mass="35694">MRLSTLVALTLSLAASAVSAGDVSTGAGAGSLASANNRAAFARSHQHMRMHRQVIKRNAGAASNPSPLAVARQTQDQLDAAAKLKADDDEFHRKNAEWQAAVMEDLKAGKTPLDFAAYWAGKGGAGAGAKSDAAAPTAPQDDAEEDDGDDDDEDDDGEDDEDEDDDDDDDDEDVTGSTSAALQISSTQVTPIASTAGTKGTKPTGVAPPASKGVKKPGHGKGNGHGNGNSGSDSGSGSGDLLSGDGTWYNMAGGYTACGQKYSDSDMVAALSWEMFDTKTPNGNPNNNGFCGKKLRATYQGKSVVVTAVDRCAGCQYPDVDFTPAAFSQLADVGVGRLHGVEWEWL</sequence>
<dbReference type="Proteomes" id="UP001176521">
    <property type="component" value="Unassembled WGS sequence"/>
</dbReference>
<comment type="caution">
    <text evidence="5">The sequence shown here is derived from an EMBL/GenBank/DDBJ whole genome shotgun (WGS) entry which is preliminary data.</text>
</comment>
<dbReference type="InterPro" id="IPR009009">
    <property type="entry name" value="RlpA-like_DPBB"/>
</dbReference>
<evidence type="ECO:0000256" key="2">
    <source>
        <dbReference type="SAM" id="MobiDB-lite"/>
    </source>
</evidence>
<gene>
    <name evidence="5" type="ORF">OC842_007102</name>
</gene>
<keyword evidence="1 3" id="KW-0732">Signal</keyword>
<evidence type="ECO:0000256" key="3">
    <source>
        <dbReference type="SAM" id="SignalP"/>
    </source>
</evidence>
<feature type="signal peptide" evidence="3">
    <location>
        <begin position="1"/>
        <end position="20"/>
    </location>
</feature>
<name>A0AAN6G904_9BASI</name>
<evidence type="ECO:0000313" key="5">
    <source>
        <dbReference type="EMBL" id="KAK0520437.1"/>
    </source>
</evidence>
<feature type="compositionally biased region" description="Polar residues" evidence="2">
    <location>
        <begin position="175"/>
        <end position="198"/>
    </location>
</feature>
<organism evidence="5 6">
    <name type="scientific">Tilletia horrida</name>
    <dbReference type="NCBI Taxonomy" id="155126"/>
    <lineage>
        <taxon>Eukaryota</taxon>
        <taxon>Fungi</taxon>
        <taxon>Dikarya</taxon>
        <taxon>Basidiomycota</taxon>
        <taxon>Ustilaginomycotina</taxon>
        <taxon>Exobasidiomycetes</taxon>
        <taxon>Tilletiales</taxon>
        <taxon>Tilletiaceae</taxon>
        <taxon>Tilletia</taxon>
    </lineage>
</organism>
<dbReference type="InterPro" id="IPR036908">
    <property type="entry name" value="RlpA-like_sf"/>
</dbReference>
<feature type="domain" description="RlpA-like protein double-psi beta-barrel" evidence="4">
    <location>
        <begin position="244"/>
        <end position="337"/>
    </location>
</feature>
<proteinExistence type="predicted"/>
<feature type="region of interest" description="Disordered" evidence="2">
    <location>
        <begin position="123"/>
        <end position="239"/>
    </location>
</feature>
<feature type="chain" id="PRO_5042941882" description="RlpA-like protein double-psi beta-barrel domain-containing protein" evidence="3">
    <location>
        <begin position="21"/>
        <end position="346"/>
    </location>
</feature>
<feature type="compositionally biased region" description="Low complexity" evidence="2">
    <location>
        <begin position="128"/>
        <end position="140"/>
    </location>
</feature>
<dbReference type="PANTHER" id="PTHR31836:SF28">
    <property type="entry name" value="SRCR DOMAIN-CONTAINING PROTEIN-RELATED"/>
    <property type="match status" value="1"/>
</dbReference>
<dbReference type="InterPro" id="IPR051477">
    <property type="entry name" value="Expansin_CellWall"/>
</dbReference>
<evidence type="ECO:0000256" key="1">
    <source>
        <dbReference type="ARBA" id="ARBA00022729"/>
    </source>
</evidence>
<accession>A0AAN6G904</accession>
<dbReference type="PANTHER" id="PTHR31836">
    <property type="match status" value="1"/>
</dbReference>
<evidence type="ECO:0000259" key="4">
    <source>
        <dbReference type="Pfam" id="PF03330"/>
    </source>
</evidence>
<protein>
    <recommendedName>
        <fullName evidence="4">RlpA-like protein double-psi beta-barrel domain-containing protein</fullName>
    </recommendedName>
</protein>
<feature type="compositionally biased region" description="Gly residues" evidence="2">
    <location>
        <begin position="220"/>
        <end position="238"/>
    </location>
</feature>
<dbReference type="EMBL" id="JAPDMQ010000796">
    <property type="protein sequence ID" value="KAK0520437.1"/>
    <property type="molecule type" value="Genomic_DNA"/>
</dbReference>
<feature type="compositionally biased region" description="Acidic residues" evidence="2">
    <location>
        <begin position="141"/>
        <end position="174"/>
    </location>
</feature>
<dbReference type="AlphaFoldDB" id="A0AAN6G904"/>